<feature type="compositionally biased region" description="Basic and acidic residues" evidence="1">
    <location>
        <begin position="33"/>
        <end position="52"/>
    </location>
</feature>
<dbReference type="AlphaFoldDB" id="A0A3S4BEL3"/>
<feature type="region of interest" description="Disordered" evidence="1">
    <location>
        <begin position="216"/>
        <end position="241"/>
    </location>
</feature>
<proteinExistence type="predicted"/>
<evidence type="ECO:0000313" key="2">
    <source>
        <dbReference type="EMBL" id="SPQ17881.1"/>
    </source>
</evidence>
<dbReference type="Proteomes" id="UP000289323">
    <property type="component" value="Unassembled WGS sequence"/>
</dbReference>
<name>A0A3S4BEL3_9PEZI</name>
<feature type="region of interest" description="Disordered" evidence="1">
    <location>
        <begin position="145"/>
        <end position="195"/>
    </location>
</feature>
<feature type="region of interest" description="Disordered" evidence="1">
    <location>
        <begin position="1"/>
        <end position="87"/>
    </location>
</feature>
<gene>
    <name evidence="2" type="ORF">TT172_LOCUS300</name>
</gene>
<dbReference type="EMBL" id="OUUZ01000001">
    <property type="protein sequence ID" value="SPQ17881.1"/>
    <property type="molecule type" value="Genomic_DNA"/>
</dbReference>
<sequence>MALQESANVSSSSLGLSGAETPLPNSLSPPPPRDAERYEKRILPQVPRKRESGVSNFSKEVDEALATPDSVITPDEDHEKDDNQKREDLKLDIANLPTSVPGGVLSPKVAKVLGVLGPRESTPSGHKSPAKVRRLTGFELACEGSSQLNKRHRAKEHTQLHGEVSPVSNESSPYDHEEPKTAVSDLDAGPEADGWTYSPSRARAIMAPEMLISTAQSHLSSRNLCASRSRQDPAGVQREKS</sequence>
<protein>
    <submittedName>
        <fullName evidence="2">4e7d66d9-0422-4270-ac91-91cf43ec624e</fullName>
    </submittedName>
</protein>
<accession>A0A3S4BEL3</accession>
<feature type="compositionally biased region" description="Polar residues" evidence="1">
    <location>
        <begin position="216"/>
        <end position="228"/>
    </location>
</feature>
<reference evidence="2 3" key="1">
    <citation type="submission" date="2018-04" db="EMBL/GenBank/DDBJ databases">
        <authorList>
            <person name="Huttner S."/>
            <person name="Dainat J."/>
        </authorList>
    </citation>
    <scope>NUCLEOTIDE SEQUENCE [LARGE SCALE GENOMIC DNA]</scope>
</reference>
<evidence type="ECO:0000313" key="3">
    <source>
        <dbReference type="Proteomes" id="UP000289323"/>
    </source>
</evidence>
<evidence type="ECO:0000256" key="1">
    <source>
        <dbReference type="SAM" id="MobiDB-lite"/>
    </source>
</evidence>
<organism evidence="2 3">
    <name type="scientific">Thermothielavioides terrestris</name>
    <dbReference type="NCBI Taxonomy" id="2587410"/>
    <lineage>
        <taxon>Eukaryota</taxon>
        <taxon>Fungi</taxon>
        <taxon>Dikarya</taxon>
        <taxon>Ascomycota</taxon>
        <taxon>Pezizomycotina</taxon>
        <taxon>Sordariomycetes</taxon>
        <taxon>Sordariomycetidae</taxon>
        <taxon>Sordariales</taxon>
        <taxon>Chaetomiaceae</taxon>
        <taxon>Thermothielavioides</taxon>
    </lineage>
</organism>
<feature type="compositionally biased region" description="Basic and acidic residues" evidence="1">
    <location>
        <begin position="75"/>
        <end position="87"/>
    </location>
</feature>
<feature type="compositionally biased region" description="Low complexity" evidence="1">
    <location>
        <begin position="10"/>
        <end position="26"/>
    </location>
</feature>